<evidence type="ECO:0000313" key="1">
    <source>
        <dbReference type="EMBL" id="DAE30545.1"/>
    </source>
</evidence>
<reference evidence="1" key="1">
    <citation type="journal article" date="2021" name="Proc. Natl. Acad. Sci. U.S.A.">
        <title>A Catalog of Tens of Thousands of Viruses from Human Metagenomes Reveals Hidden Associations with Chronic Diseases.</title>
        <authorList>
            <person name="Tisza M.J."/>
            <person name="Buck C.B."/>
        </authorList>
    </citation>
    <scope>NUCLEOTIDE SEQUENCE</scope>
    <source>
        <strain evidence="1">Ctiha2</strain>
    </source>
</reference>
<organism evidence="1">
    <name type="scientific">virus sp. ctiha2</name>
    <dbReference type="NCBI Taxonomy" id="2827299"/>
    <lineage>
        <taxon>Viruses</taxon>
    </lineage>
</organism>
<proteinExistence type="predicted"/>
<protein>
    <submittedName>
        <fullName evidence="1">Uncharacterized protein</fullName>
    </submittedName>
</protein>
<sequence length="56" mass="6917">MFKIHYCPNCHRITYTHYIKCICRTCNIECKNLDIEFEKFFSMTKSEREEYINSQL</sequence>
<accession>A0A8S5RHI0</accession>
<dbReference type="EMBL" id="BK059104">
    <property type="protein sequence ID" value="DAE30545.1"/>
    <property type="molecule type" value="Genomic_DNA"/>
</dbReference>
<name>A0A8S5RHI0_9VIRU</name>